<dbReference type="KEGG" id="bex:A11Q_552"/>
<dbReference type="InterPro" id="IPR036388">
    <property type="entry name" value="WH-like_DNA-bd_sf"/>
</dbReference>
<dbReference type="HOGENOM" id="CLU_1700783_0_0_7"/>
<dbReference type="Proteomes" id="UP000012040">
    <property type="component" value="Chromosome"/>
</dbReference>
<dbReference type="Pfam" id="PF21982">
    <property type="entry name" value="RecX_HTH1"/>
    <property type="match status" value="1"/>
</dbReference>
<dbReference type="RefSeq" id="WP_015469262.1">
    <property type="nucleotide sequence ID" value="NC_020813.1"/>
</dbReference>
<gene>
    <name evidence="6" type="ORF">A11Q_552</name>
</gene>
<evidence type="ECO:0000259" key="5">
    <source>
        <dbReference type="Pfam" id="PF21982"/>
    </source>
</evidence>
<comment type="subcellular location">
    <subcellularLocation>
        <location evidence="1">Cytoplasm</location>
    </subcellularLocation>
</comment>
<evidence type="ECO:0000256" key="2">
    <source>
        <dbReference type="ARBA" id="ARBA00009695"/>
    </source>
</evidence>
<dbReference type="InterPro" id="IPR003783">
    <property type="entry name" value="Regulatory_RecX"/>
</dbReference>
<dbReference type="GO" id="GO:0006282">
    <property type="term" value="P:regulation of DNA repair"/>
    <property type="evidence" value="ECO:0007669"/>
    <property type="project" value="InterPro"/>
</dbReference>
<dbReference type="AlphaFoldDB" id="M4V5Y2"/>
<evidence type="ECO:0000256" key="3">
    <source>
        <dbReference type="ARBA" id="ARBA00018111"/>
    </source>
</evidence>
<dbReference type="Gene3D" id="1.10.10.10">
    <property type="entry name" value="Winged helix-like DNA-binding domain superfamily/Winged helix DNA-binding domain"/>
    <property type="match status" value="2"/>
</dbReference>
<dbReference type="InterPro" id="IPR053926">
    <property type="entry name" value="RecX_HTH_1st"/>
</dbReference>
<accession>M4V5Y2</accession>
<dbReference type="PANTHER" id="PTHR33602:SF1">
    <property type="entry name" value="REGULATORY PROTEIN RECX FAMILY PROTEIN"/>
    <property type="match status" value="1"/>
</dbReference>
<dbReference type="GO" id="GO:0005737">
    <property type="term" value="C:cytoplasm"/>
    <property type="evidence" value="ECO:0007669"/>
    <property type="project" value="UniProtKB-SubCell"/>
</dbReference>
<name>M4V5Y2_9BACT</name>
<dbReference type="PATRIC" id="fig|1184267.3.peg.563"/>
<dbReference type="eggNOG" id="COG2137">
    <property type="taxonomic scope" value="Bacteria"/>
</dbReference>
<protein>
    <recommendedName>
        <fullName evidence="3">Regulatory protein RecX</fullName>
    </recommendedName>
</protein>
<dbReference type="PANTHER" id="PTHR33602">
    <property type="entry name" value="REGULATORY PROTEIN RECX FAMILY PROTEIN"/>
    <property type="match status" value="1"/>
</dbReference>
<comment type="similarity">
    <text evidence="2">Belongs to the RecX family.</text>
</comment>
<reference evidence="6 7" key="1">
    <citation type="journal article" date="2013" name="ISME J.">
        <title>By their genes ye shall know them: genomic signatures of predatory bacteria.</title>
        <authorList>
            <person name="Pasternak Z."/>
            <person name="Pietrokovski S."/>
            <person name="Rotem O."/>
            <person name="Gophna U."/>
            <person name="Lurie-Weinberger M.N."/>
            <person name="Jurkevitch E."/>
        </authorList>
    </citation>
    <scope>NUCLEOTIDE SEQUENCE [LARGE SCALE GENOMIC DNA]</scope>
    <source>
        <strain evidence="6 7">JSS</strain>
    </source>
</reference>
<dbReference type="STRING" id="1184267.A11Q_552"/>
<feature type="domain" description="RecX first three-helical" evidence="5">
    <location>
        <begin position="20"/>
        <end position="56"/>
    </location>
</feature>
<evidence type="ECO:0000313" key="6">
    <source>
        <dbReference type="EMBL" id="AGH94772.1"/>
    </source>
</evidence>
<dbReference type="EMBL" id="CP003537">
    <property type="protein sequence ID" value="AGH94772.1"/>
    <property type="molecule type" value="Genomic_DNA"/>
</dbReference>
<dbReference type="OrthoDB" id="5293921at2"/>
<sequence length="180" mass="21024">MPFTRRAQKQIKQPLTLIQAKRKLMDFVARRDHSEKELSQKLARYCESDIVQQTITWAREQNWLSAPETLQQQFATQLGRRGKGIHNINQKLKELGLESVKADFDNELEKARRLTFSKWNADDFRGLNVKDSQKLRAKIIRFLTTRGYEGAVISSILKNDFNTVTQTAIQDEDLSYDDEY</sequence>
<evidence type="ECO:0000256" key="1">
    <source>
        <dbReference type="ARBA" id="ARBA00004496"/>
    </source>
</evidence>
<evidence type="ECO:0000256" key="4">
    <source>
        <dbReference type="ARBA" id="ARBA00022490"/>
    </source>
</evidence>
<proteinExistence type="inferred from homology"/>
<organism evidence="6 7">
    <name type="scientific">Pseudobdellovibrio exovorus JSS</name>
    <dbReference type="NCBI Taxonomy" id="1184267"/>
    <lineage>
        <taxon>Bacteria</taxon>
        <taxon>Pseudomonadati</taxon>
        <taxon>Bdellovibrionota</taxon>
        <taxon>Bdellovibrionia</taxon>
        <taxon>Bdellovibrionales</taxon>
        <taxon>Pseudobdellovibrionaceae</taxon>
        <taxon>Pseudobdellovibrio</taxon>
    </lineage>
</organism>
<keyword evidence="4" id="KW-0963">Cytoplasm</keyword>
<evidence type="ECO:0000313" key="7">
    <source>
        <dbReference type="Proteomes" id="UP000012040"/>
    </source>
</evidence>
<keyword evidence="7" id="KW-1185">Reference proteome</keyword>